<feature type="compositionally biased region" description="Polar residues" evidence="1">
    <location>
        <begin position="110"/>
        <end position="124"/>
    </location>
</feature>
<dbReference type="Proteomes" id="UP000821853">
    <property type="component" value="Chromosome 3"/>
</dbReference>
<feature type="region of interest" description="Disordered" evidence="1">
    <location>
        <begin position="110"/>
        <end position="150"/>
    </location>
</feature>
<name>A0A9J6G651_HAELO</name>
<keyword evidence="3" id="KW-1185">Reference proteome</keyword>
<evidence type="ECO:0000313" key="3">
    <source>
        <dbReference type="Proteomes" id="UP000821853"/>
    </source>
</evidence>
<reference evidence="2 3" key="1">
    <citation type="journal article" date="2020" name="Cell">
        <title>Large-Scale Comparative Analyses of Tick Genomes Elucidate Their Genetic Diversity and Vector Capacities.</title>
        <authorList>
            <consortium name="Tick Genome and Microbiome Consortium (TIGMIC)"/>
            <person name="Jia N."/>
            <person name="Wang J."/>
            <person name="Shi W."/>
            <person name="Du L."/>
            <person name="Sun Y."/>
            <person name="Zhan W."/>
            <person name="Jiang J.F."/>
            <person name="Wang Q."/>
            <person name="Zhang B."/>
            <person name="Ji P."/>
            <person name="Bell-Sakyi L."/>
            <person name="Cui X.M."/>
            <person name="Yuan T.T."/>
            <person name="Jiang B.G."/>
            <person name="Yang W.F."/>
            <person name="Lam T.T."/>
            <person name="Chang Q.C."/>
            <person name="Ding S.J."/>
            <person name="Wang X.J."/>
            <person name="Zhu J.G."/>
            <person name="Ruan X.D."/>
            <person name="Zhao L."/>
            <person name="Wei J.T."/>
            <person name="Ye R.Z."/>
            <person name="Que T.C."/>
            <person name="Du C.H."/>
            <person name="Zhou Y.H."/>
            <person name="Cheng J.X."/>
            <person name="Dai P.F."/>
            <person name="Guo W.B."/>
            <person name="Han X.H."/>
            <person name="Huang E.J."/>
            <person name="Li L.F."/>
            <person name="Wei W."/>
            <person name="Gao Y.C."/>
            <person name="Liu J.Z."/>
            <person name="Shao H.Z."/>
            <person name="Wang X."/>
            <person name="Wang C.C."/>
            <person name="Yang T.C."/>
            <person name="Huo Q.B."/>
            <person name="Li W."/>
            <person name="Chen H.Y."/>
            <person name="Chen S.E."/>
            <person name="Zhou L.G."/>
            <person name="Ni X.B."/>
            <person name="Tian J.H."/>
            <person name="Sheng Y."/>
            <person name="Liu T."/>
            <person name="Pan Y.S."/>
            <person name="Xia L.Y."/>
            <person name="Li J."/>
            <person name="Zhao F."/>
            <person name="Cao W.C."/>
        </authorList>
    </citation>
    <scope>NUCLEOTIDE SEQUENCE [LARGE SCALE GENOMIC DNA]</scope>
    <source>
        <strain evidence="2">HaeL-2018</strain>
    </source>
</reference>
<dbReference type="AlphaFoldDB" id="A0A9J6G651"/>
<organism evidence="2 3">
    <name type="scientific">Haemaphysalis longicornis</name>
    <name type="common">Bush tick</name>
    <dbReference type="NCBI Taxonomy" id="44386"/>
    <lineage>
        <taxon>Eukaryota</taxon>
        <taxon>Metazoa</taxon>
        <taxon>Ecdysozoa</taxon>
        <taxon>Arthropoda</taxon>
        <taxon>Chelicerata</taxon>
        <taxon>Arachnida</taxon>
        <taxon>Acari</taxon>
        <taxon>Parasitiformes</taxon>
        <taxon>Ixodida</taxon>
        <taxon>Ixodoidea</taxon>
        <taxon>Ixodidae</taxon>
        <taxon>Haemaphysalinae</taxon>
        <taxon>Haemaphysalis</taxon>
    </lineage>
</organism>
<proteinExistence type="predicted"/>
<sequence length="150" mass="16416">MSIKNKVGLLQQYTESVSTSQDVIALQETNAHAKLPAYSTHEDSTGLNSCMLIKKSITAIHHAVTQAEQTGILTELIPRKAPKGEKPACPSLSTADQKIKQHCIDRIAQQSNYRRGLKPSQSPWGLQRGPPHTGIPICEQDRQCAPPLRG</sequence>
<accession>A0A9J6G651</accession>
<gene>
    <name evidence="2" type="ORF">HPB48_019380</name>
</gene>
<evidence type="ECO:0000256" key="1">
    <source>
        <dbReference type="SAM" id="MobiDB-lite"/>
    </source>
</evidence>
<protein>
    <submittedName>
        <fullName evidence="2">Uncharacterized protein</fullName>
    </submittedName>
</protein>
<dbReference type="VEuPathDB" id="VectorBase:HLOH_046425"/>
<comment type="caution">
    <text evidence="2">The sequence shown here is derived from an EMBL/GenBank/DDBJ whole genome shotgun (WGS) entry which is preliminary data.</text>
</comment>
<evidence type="ECO:0000313" key="2">
    <source>
        <dbReference type="EMBL" id="KAH9370185.1"/>
    </source>
</evidence>
<dbReference type="EMBL" id="JABSTR010000005">
    <property type="protein sequence ID" value="KAH9370185.1"/>
    <property type="molecule type" value="Genomic_DNA"/>
</dbReference>